<dbReference type="InterPro" id="IPR036390">
    <property type="entry name" value="WH_DNA-bd_sf"/>
</dbReference>
<dbReference type="Gene3D" id="3.30.1490.190">
    <property type="match status" value="1"/>
</dbReference>
<evidence type="ECO:0000256" key="3">
    <source>
        <dbReference type="ARBA" id="ARBA00022833"/>
    </source>
</evidence>
<keyword evidence="5" id="KW-0238">DNA-binding</keyword>
<evidence type="ECO:0000256" key="6">
    <source>
        <dbReference type="ARBA" id="ARBA00023163"/>
    </source>
</evidence>
<dbReference type="InterPro" id="IPR043135">
    <property type="entry name" value="Fur_C"/>
</dbReference>
<evidence type="ECO:0000256" key="4">
    <source>
        <dbReference type="ARBA" id="ARBA00023015"/>
    </source>
</evidence>
<dbReference type="Pfam" id="PF01475">
    <property type="entry name" value="FUR"/>
    <property type="match status" value="1"/>
</dbReference>
<comment type="caution">
    <text evidence="7">The sequence shown here is derived from an EMBL/GenBank/DDBJ whole genome shotgun (WGS) entry which is preliminary data.</text>
</comment>
<dbReference type="InterPro" id="IPR002481">
    <property type="entry name" value="FUR"/>
</dbReference>
<sequence>MSEHSLKNCSALLKENGIKPSFQRVKIMEFLQNHYLHPTVNEIYDALIGEIPSLSKTTVYNTLNLMKEHSLVNVLMISDTEARYDTRLETHGHFFCKCCKSISDIDINLQEGLLSGVSKCNIDTIEVNVTGVCEKCKEKNRV</sequence>
<dbReference type="CDD" id="cd07153">
    <property type="entry name" value="Fur_like"/>
    <property type="match status" value="1"/>
</dbReference>
<keyword evidence="2" id="KW-0678">Repressor</keyword>
<evidence type="ECO:0000313" key="7">
    <source>
        <dbReference type="EMBL" id="MFC4804323.1"/>
    </source>
</evidence>
<accession>A0ABV9QKC2</accession>
<keyword evidence="8" id="KW-1185">Reference proteome</keyword>
<comment type="similarity">
    <text evidence="1">Belongs to the Fur family.</text>
</comment>
<evidence type="ECO:0000313" key="8">
    <source>
        <dbReference type="Proteomes" id="UP001595916"/>
    </source>
</evidence>
<reference evidence="8" key="1">
    <citation type="journal article" date="2019" name="Int. J. Syst. Evol. Microbiol.">
        <title>The Global Catalogue of Microorganisms (GCM) 10K type strain sequencing project: providing services to taxonomists for standard genome sequencing and annotation.</title>
        <authorList>
            <consortium name="The Broad Institute Genomics Platform"/>
            <consortium name="The Broad Institute Genome Sequencing Center for Infectious Disease"/>
            <person name="Wu L."/>
            <person name="Ma J."/>
        </authorList>
    </citation>
    <scope>NUCLEOTIDE SEQUENCE [LARGE SCALE GENOMIC DNA]</scope>
    <source>
        <strain evidence="8">CCUG 46385</strain>
    </source>
</reference>
<dbReference type="PANTHER" id="PTHR33202:SF8">
    <property type="entry name" value="PEROXIDE-RESPONSIVE REPRESSOR PERR"/>
    <property type="match status" value="1"/>
</dbReference>
<keyword evidence="4" id="KW-0805">Transcription regulation</keyword>
<dbReference type="EMBL" id="JBHSHL010000014">
    <property type="protein sequence ID" value="MFC4804323.1"/>
    <property type="molecule type" value="Genomic_DNA"/>
</dbReference>
<organism evidence="7 8">
    <name type="scientific">Filifactor villosus</name>
    <dbReference type="NCBI Taxonomy" id="29374"/>
    <lineage>
        <taxon>Bacteria</taxon>
        <taxon>Bacillati</taxon>
        <taxon>Bacillota</taxon>
        <taxon>Clostridia</taxon>
        <taxon>Peptostreptococcales</taxon>
        <taxon>Filifactoraceae</taxon>
        <taxon>Filifactor</taxon>
    </lineage>
</organism>
<proteinExistence type="inferred from homology"/>
<dbReference type="InterPro" id="IPR036388">
    <property type="entry name" value="WH-like_DNA-bd_sf"/>
</dbReference>
<dbReference type="Proteomes" id="UP001595916">
    <property type="component" value="Unassembled WGS sequence"/>
</dbReference>
<evidence type="ECO:0000256" key="1">
    <source>
        <dbReference type="ARBA" id="ARBA00007957"/>
    </source>
</evidence>
<evidence type="ECO:0000256" key="5">
    <source>
        <dbReference type="ARBA" id="ARBA00023125"/>
    </source>
</evidence>
<dbReference type="PANTHER" id="PTHR33202">
    <property type="entry name" value="ZINC UPTAKE REGULATION PROTEIN"/>
    <property type="match status" value="1"/>
</dbReference>
<protein>
    <submittedName>
        <fullName evidence="7">Fur family transcriptional regulator</fullName>
    </submittedName>
</protein>
<dbReference type="Gene3D" id="1.10.10.10">
    <property type="entry name" value="Winged helix-like DNA-binding domain superfamily/Winged helix DNA-binding domain"/>
    <property type="match status" value="1"/>
</dbReference>
<keyword evidence="6" id="KW-0804">Transcription</keyword>
<dbReference type="RefSeq" id="WP_379787829.1">
    <property type="nucleotide sequence ID" value="NZ_JBHSHL010000014.1"/>
</dbReference>
<name>A0ABV9QKC2_9FIRM</name>
<gene>
    <name evidence="7" type="ORF">ACFO4R_04435</name>
</gene>
<keyword evidence="3" id="KW-0862">Zinc</keyword>
<dbReference type="SUPFAM" id="SSF46785">
    <property type="entry name" value="Winged helix' DNA-binding domain"/>
    <property type="match status" value="1"/>
</dbReference>
<evidence type="ECO:0000256" key="2">
    <source>
        <dbReference type="ARBA" id="ARBA00022491"/>
    </source>
</evidence>